<protein>
    <recommendedName>
        <fullName evidence="1">RNA helicase</fullName>
        <ecNumber evidence="1">3.6.4.13</ecNumber>
    </recommendedName>
</protein>
<dbReference type="STRING" id="4232.A0A251SLY8"/>
<feature type="domain" description="Helicase C-terminal" evidence="9">
    <location>
        <begin position="299"/>
        <end position="447"/>
    </location>
</feature>
<evidence type="ECO:0000256" key="3">
    <source>
        <dbReference type="ARBA" id="ARBA00022801"/>
    </source>
</evidence>
<organism evidence="12 13">
    <name type="scientific">Helianthus annuus</name>
    <name type="common">Common sunflower</name>
    <dbReference type="NCBI Taxonomy" id="4232"/>
    <lineage>
        <taxon>Eukaryota</taxon>
        <taxon>Viridiplantae</taxon>
        <taxon>Streptophyta</taxon>
        <taxon>Embryophyta</taxon>
        <taxon>Tracheophyta</taxon>
        <taxon>Spermatophyta</taxon>
        <taxon>Magnoliopsida</taxon>
        <taxon>eudicotyledons</taxon>
        <taxon>Gunneridae</taxon>
        <taxon>Pentapetalae</taxon>
        <taxon>asterids</taxon>
        <taxon>campanulids</taxon>
        <taxon>Asterales</taxon>
        <taxon>Asteraceae</taxon>
        <taxon>Asteroideae</taxon>
        <taxon>Heliantheae alliance</taxon>
        <taxon>Heliantheae</taxon>
        <taxon>Helianthus</taxon>
    </lineage>
</organism>
<evidence type="ECO:0000259" key="10">
    <source>
        <dbReference type="PROSITE" id="PS51195"/>
    </source>
</evidence>
<evidence type="ECO:0000313" key="12">
    <source>
        <dbReference type="EMBL" id="OTF99874.1"/>
    </source>
</evidence>
<dbReference type="PROSITE" id="PS51195">
    <property type="entry name" value="Q_MOTIF"/>
    <property type="match status" value="1"/>
</dbReference>
<evidence type="ECO:0000313" key="13">
    <source>
        <dbReference type="Proteomes" id="UP000215914"/>
    </source>
</evidence>
<dbReference type="EMBL" id="MNCJ02000329">
    <property type="protein sequence ID" value="KAF5771255.1"/>
    <property type="molecule type" value="Genomic_DNA"/>
</dbReference>
<accession>A0A251SLY8</accession>
<dbReference type="Pfam" id="PF00271">
    <property type="entry name" value="Helicase_C"/>
    <property type="match status" value="1"/>
</dbReference>
<dbReference type="InterPro" id="IPR011545">
    <property type="entry name" value="DEAD/DEAH_box_helicase_dom"/>
</dbReference>
<evidence type="ECO:0000259" key="9">
    <source>
        <dbReference type="PROSITE" id="PS51194"/>
    </source>
</evidence>
<dbReference type="GO" id="GO:0010494">
    <property type="term" value="C:cytoplasmic stress granule"/>
    <property type="evidence" value="ECO:0000318"/>
    <property type="project" value="GO_Central"/>
</dbReference>
<dbReference type="CDD" id="cd18787">
    <property type="entry name" value="SF2_C_DEAD"/>
    <property type="match status" value="1"/>
</dbReference>
<name>A0A251SLY8_HELAN</name>
<dbReference type="EC" id="3.6.4.13" evidence="1"/>
<evidence type="ECO:0000313" key="11">
    <source>
        <dbReference type="EMBL" id="KAF5771255.1"/>
    </source>
</evidence>
<dbReference type="SMART" id="SM00490">
    <property type="entry name" value="HELICc"/>
    <property type="match status" value="1"/>
</dbReference>
<dbReference type="Proteomes" id="UP000215914">
    <property type="component" value="Chromosome 14"/>
</dbReference>
<dbReference type="SUPFAM" id="SSF52540">
    <property type="entry name" value="P-loop containing nucleoside triphosphate hydrolases"/>
    <property type="match status" value="2"/>
</dbReference>
<dbReference type="AlphaFoldDB" id="A0A251SLY8"/>
<feature type="domain" description="DEAD-box RNA helicase Q" evidence="10">
    <location>
        <begin position="55"/>
        <end position="84"/>
    </location>
</feature>
<dbReference type="PANTHER" id="PTHR47958">
    <property type="entry name" value="ATP-DEPENDENT RNA HELICASE DBP3"/>
    <property type="match status" value="1"/>
</dbReference>
<keyword evidence="2" id="KW-0547">Nucleotide-binding</keyword>
<dbReference type="InterPro" id="IPR014001">
    <property type="entry name" value="Helicase_ATP-bd"/>
</dbReference>
<gene>
    <name evidence="12" type="primary">DBP5</name>
    <name evidence="12" type="ORF">HannXRQ_Chr14g0461351</name>
    <name evidence="11" type="ORF">HanXRQr2_Chr14g0668571</name>
</gene>
<reference evidence="12" key="2">
    <citation type="submission" date="2017-02" db="EMBL/GenBank/DDBJ databases">
        <title>Sunflower complete genome.</title>
        <authorList>
            <person name="Langlade N."/>
            <person name="Munos S."/>
        </authorList>
    </citation>
    <scope>NUCLEOTIDE SEQUENCE [LARGE SCALE GENOMIC DNA]</scope>
    <source>
        <tissue evidence="12">Leaves</tissue>
    </source>
</reference>
<dbReference type="GO" id="GO:0005524">
    <property type="term" value="F:ATP binding"/>
    <property type="evidence" value="ECO:0007669"/>
    <property type="project" value="UniProtKB-KW"/>
</dbReference>
<dbReference type="GO" id="GO:0003729">
    <property type="term" value="F:mRNA binding"/>
    <property type="evidence" value="ECO:0000318"/>
    <property type="project" value="GO_Central"/>
</dbReference>
<evidence type="ECO:0000256" key="2">
    <source>
        <dbReference type="ARBA" id="ARBA00022741"/>
    </source>
</evidence>
<dbReference type="EMBL" id="CM007903">
    <property type="protein sequence ID" value="OTF99874.1"/>
    <property type="molecule type" value="Genomic_DNA"/>
</dbReference>
<dbReference type="Pfam" id="PF00270">
    <property type="entry name" value="DEAD"/>
    <property type="match status" value="1"/>
</dbReference>
<keyword evidence="13" id="KW-1185">Reference proteome</keyword>
<dbReference type="InParanoid" id="A0A251SLY8"/>
<evidence type="ECO:0000256" key="7">
    <source>
        <dbReference type="PROSITE-ProRule" id="PRU00552"/>
    </source>
</evidence>
<dbReference type="PROSITE" id="PS51192">
    <property type="entry name" value="HELICASE_ATP_BIND_1"/>
    <property type="match status" value="1"/>
</dbReference>
<keyword evidence="3 11" id="KW-0378">Hydrolase</keyword>
<dbReference type="GO" id="GO:0005634">
    <property type="term" value="C:nucleus"/>
    <property type="evidence" value="ECO:0000318"/>
    <property type="project" value="GO_Central"/>
</dbReference>
<dbReference type="SMART" id="SM00487">
    <property type="entry name" value="DEXDc"/>
    <property type="match status" value="1"/>
</dbReference>
<dbReference type="InterPro" id="IPR014014">
    <property type="entry name" value="RNA_helicase_DEAD_Q_motif"/>
</dbReference>
<sequence length="458" mass="51320">MSGVDFLTKFMARLDEFKAACMEDSDAETEDELKKKNDFYIEVEENEEDSHNIQAGFEDFNLSPELMKALYEDMKFVRPSKIQSMSMPKILTPPYQNLIAQAPTCSGKTTCSVLGILSRVDPTLPAPQALCICPTRELAAENMEVLLNMGKFTGITSDLCLPVGSVISDCYVPPSERAPLTAQVIIGSPGTVDQMIAANKLSISDLKILVFEEVDFMLAAYKHVAVRIIEEVDRRNPKCQVQLFSATFSDAVKDFVSTLENDVFVPEFRQLFVKKQKLSLGSVKQYKVNVDDELSKIMVIKDKILELGDGVWQAIIFVRAIKGVEMLHEALVNDGYAVATVKGSLSYKEQEKLIKEFKYGSTRILIWFSCSGVNLVVNYDLPVLTCNSTQPDYQSYLRRISRAGRFGRKGAVFNLLCGAEDNRMMEKIEKRFKLGVTEVPSWTSDDDFKDALKKAGLM</sequence>
<dbReference type="Gene3D" id="3.40.50.300">
    <property type="entry name" value="P-loop containing nucleotide triphosphate hydrolases"/>
    <property type="match status" value="2"/>
</dbReference>
<evidence type="ECO:0000256" key="6">
    <source>
        <dbReference type="ARBA" id="ARBA00022884"/>
    </source>
</evidence>
<reference evidence="11" key="3">
    <citation type="submission" date="2020-06" db="EMBL/GenBank/DDBJ databases">
        <title>Helianthus annuus Genome sequencing and assembly Release 2.</title>
        <authorList>
            <person name="Gouzy J."/>
            <person name="Langlade N."/>
            <person name="Munos S."/>
        </authorList>
    </citation>
    <scope>NUCLEOTIDE SEQUENCE</scope>
    <source>
        <tissue evidence="11">Leaves</tissue>
    </source>
</reference>
<dbReference type="GO" id="GO:0016787">
    <property type="term" value="F:hydrolase activity"/>
    <property type="evidence" value="ECO:0007669"/>
    <property type="project" value="UniProtKB-KW"/>
</dbReference>
<keyword evidence="6" id="KW-0694">RNA-binding</keyword>
<proteinExistence type="predicted"/>
<dbReference type="InterPro" id="IPR027417">
    <property type="entry name" value="P-loop_NTPase"/>
</dbReference>
<keyword evidence="4 12" id="KW-0347">Helicase</keyword>
<reference evidence="11 13" key="1">
    <citation type="journal article" date="2017" name="Nature">
        <title>The sunflower genome provides insights into oil metabolism, flowering and Asterid evolution.</title>
        <authorList>
            <person name="Badouin H."/>
            <person name="Gouzy J."/>
            <person name="Grassa C.J."/>
            <person name="Murat F."/>
            <person name="Staton S.E."/>
            <person name="Cottret L."/>
            <person name="Lelandais-Briere C."/>
            <person name="Owens G.L."/>
            <person name="Carrere S."/>
            <person name="Mayjonade B."/>
            <person name="Legrand L."/>
            <person name="Gill N."/>
            <person name="Kane N.C."/>
            <person name="Bowers J.E."/>
            <person name="Hubner S."/>
            <person name="Bellec A."/>
            <person name="Berard A."/>
            <person name="Berges H."/>
            <person name="Blanchet N."/>
            <person name="Boniface M.C."/>
            <person name="Brunel D."/>
            <person name="Catrice O."/>
            <person name="Chaidir N."/>
            <person name="Claudel C."/>
            <person name="Donnadieu C."/>
            <person name="Faraut T."/>
            <person name="Fievet G."/>
            <person name="Helmstetter N."/>
            <person name="King M."/>
            <person name="Knapp S.J."/>
            <person name="Lai Z."/>
            <person name="Le Paslier M.C."/>
            <person name="Lippi Y."/>
            <person name="Lorenzon L."/>
            <person name="Mandel J.R."/>
            <person name="Marage G."/>
            <person name="Marchand G."/>
            <person name="Marquand E."/>
            <person name="Bret-Mestries E."/>
            <person name="Morien E."/>
            <person name="Nambeesan S."/>
            <person name="Nguyen T."/>
            <person name="Pegot-Espagnet P."/>
            <person name="Pouilly N."/>
            <person name="Raftis F."/>
            <person name="Sallet E."/>
            <person name="Schiex T."/>
            <person name="Thomas J."/>
            <person name="Vandecasteele C."/>
            <person name="Vares D."/>
            <person name="Vear F."/>
            <person name="Vautrin S."/>
            <person name="Crespi M."/>
            <person name="Mangin B."/>
            <person name="Burke J.M."/>
            <person name="Salse J."/>
            <person name="Munos S."/>
            <person name="Vincourt P."/>
            <person name="Rieseberg L.H."/>
            <person name="Langlade N.B."/>
        </authorList>
    </citation>
    <scope>NUCLEOTIDE SEQUENCE [LARGE SCALE GENOMIC DNA]</scope>
    <source>
        <strain evidence="13">cv. SF193</strain>
        <tissue evidence="11">Leaves</tissue>
    </source>
</reference>
<dbReference type="PROSITE" id="PS51194">
    <property type="entry name" value="HELICASE_CTER"/>
    <property type="match status" value="1"/>
</dbReference>
<feature type="domain" description="Helicase ATP-binding" evidence="8">
    <location>
        <begin position="89"/>
        <end position="266"/>
    </location>
</feature>
<dbReference type="GO" id="GO:0003724">
    <property type="term" value="F:RNA helicase activity"/>
    <property type="evidence" value="ECO:0000318"/>
    <property type="project" value="GO_Central"/>
</dbReference>
<evidence type="ECO:0000256" key="5">
    <source>
        <dbReference type="ARBA" id="ARBA00022840"/>
    </source>
</evidence>
<evidence type="ECO:0000256" key="4">
    <source>
        <dbReference type="ARBA" id="ARBA00022806"/>
    </source>
</evidence>
<keyword evidence="5" id="KW-0067">ATP-binding</keyword>
<dbReference type="InterPro" id="IPR001650">
    <property type="entry name" value="Helicase_C-like"/>
</dbReference>
<dbReference type="GO" id="GO:0016973">
    <property type="term" value="P:poly(A)+ mRNA export from nucleus"/>
    <property type="evidence" value="ECO:0000318"/>
    <property type="project" value="GO_Central"/>
</dbReference>
<evidence type="ECO:0000259" key="8">
    <source>
        <dbReference type="PROSITE" id="PS51192"/>
    </source>
</evidence>
<evidence type="ECO:0000256" key="1">
    <source>
        <dbReference type="ARBA" id="ARBA00012552"/>
    </source>
</evidence>
<feature type="short sequence motif" description="Q motif" evidence="7">
    <location>
        <begin position="55"/>
        <end position="84"/>
    </location>
</feature>
<dbReference type="Gramene" id="mRNA:HanXRQr2_Chr14g0668571">
    <property type="protein sequence ID" value="mRNA:HanXRQr2_Chr14g0668571"/>
    <property type="gene ID" value="HanXRQr2_Chr14g0668571"/>
</dbReference>